<evidence type="ECO:0000313" key="1">
    <source>
        <dbReference type="EMBL" id="SOQ06527.1"/>
    </source>
</evidence>
<name>A0AB38EBA1_9PSED</name>
<reference evidence="1 2" key="1">
    <citation type="submission" date="2017-11" db="EMBL/GenBank/DDBJ databases">
        <authorList>
            <person name="Blom J."/>
        </authorList>
    </citation>
    <scope>NUCLEOTIDE SEQUENCE [LARGE SCALE GENOMIC DNA]</scope>
    <source>
        <strain evidence="1">NCPPB 2254</strain>
    </source>
</reference>
<organism evidence="1 2">
    <name type="scientific">Pseudomonas syringae pv. persicae</name>
    <dbReference type="NCBI Taxonomy" id="237306"/>
    <lineage>
        <taxon>Bacteria</taxon>
        <taxon>Pseudomonadati</taxon>
        <taxon>Pseudomonadota</taxon>
        <taxon>Gammaproteobacteria</taxon>
        <taxon>Pseudomonadales</taxon>
        <taxon>Pseudomonadaceae</taxon>
        <taxon>Pseudomonas</taxon>
    </lineage>
</organism>
<sequence length="74" mass="8535">MKTVHVIFRDGENYGEQHAIGWYESKPVADAAALIMEWDHYRSEAAIQNSDVKLSSPDETEYRRFIVEAVHRLG</sequence>
<gene>
    <name evidence="1" type="ORF">NCPPB2254_00869</name>
</gene>
<comment type="caution">
    <text evidence="1">The sequence shown here is derived from an EMBL/GenBank/DDBJ whole genome shotgun (WGS) entry which is preliminary data.</text>
</comment>
<dbReference type="AlphaFoldDB" id="A0AB38EBA1"/>
<accession>A0AB38EBA1</accession>
<dbReference type="RefSeq" id="WP_104719978.1">
    <property type="nucleotide sequence ID" value="NZ_ODAL01000034.1"/>
</dbReference>
<protein>
    <submittedName>
        <fullName evidence="1">Uncharacterized protein</fullName>
    </submittedName>
</protein>
<dbReference type="EMBL" id="ODAM01000030">
    <property type="protein sequence ID" value="SOQ06527.1"/>
    <property type="molecule type" value="Genomic_DNA"/>
</dbReference>
<proteinExistence type="predicted"/>
<evidence type="ECO:0000313" key="2">
    <source>
        <dbReference type="Proteomes" id="UP000237580"/>
    </source>
</evidence>
<dbReference type="Proteomes" id="UP000237580">
    <property type="component" value="Unassembled WGS sequence"/>
</dbReference>